<dbReference type="PANTHER" id="PTHR36115:SF4">
    <property type="entry name" value="MEMBRANE PROTEIN"/>
    <property type="match status" value="1"/>
</dbReference>
<evidence type="ECO:0000259" key="7">
    <source>
        <dbReference type="Pfam" id="PF06271"/>
    </source>
</evidence>
<feature type="transmembrane region" description="Helical" evidence="6">
    <location>
        <begin position="27"/>
        <end position="51"/>
    </location>
</feature>
<organism evidence="8 9">
    <name type="scientific">Streptomyces hygroscopicus</name>
    <dbReference type="NCBI Taxonomy" id="1912"/>
    <lineage>
        <taxon>Bacteria</taxon>
        <taxon>Bacillati</taxon>
        <taxon>Actinomycetota</taxon>
        <taxon>Actinomycetes</taxon>
        <taxon>Kitasatosporales</taxon>
        <taxon>Streptomycetaceae</taxon>
        <taxon>Streptomyces</taxon>
        <taxon>Streptomyces violaceusniger group</taxon>
    </lineage>
</organism>
<proteinExistence type="predicted"/>
<accession>A0ABQ3TX83</accession>
<keyword evidence="4 6" id="KW-1133">Transmembrane helix</keyword>
<keyword evidence="5 6" id="KW-0472">Membrane</keyword>
<feature type="transmembrane region" description="Helical" evidence="6">
    <location>
        <begin position="63"/>
        <end position="80"/>
    </location>
</feature>
<keyword evidence="2" id="KW-1003">Cell membrane</keyword>
<gene>
    <name evidence="8" type="ORF">TPA0910_23810</name>
</gene>
<comment type="subcellular location">
    <subcellularLocation>
        <location evidence="1">Cell membrane</location>
        <topology evidence="1">Multi-pass membrane protein</topology>
    </subcellularLocation>
</comment>
<keyword evidence="3 6" id="KW-0812">Transmembrane</keyword>
<evidence type="ECO:0000256" key="2">
    <source>
        <dbReference type="ARBA" id="ARBA00022475"/>
    </source>
</evidence>
<evidence type="ECO:0000256" key="6">
    <source>
        <dbReference type="SAM" id="Phobius"/>
    </source>
</evidence>
<feature type="domain" description="RDD" evidence="7">
    <location>
        <begin position="21"/>
        <end position="159"/>
    </location>
</feature>
<evidence type="ECO:0000256" key="1">
    <source>
        <dbReference type="ARBA" id="ARBA00004651"/>
    </source>
</evidence>
<evidence type="ECO:0000313" key="8">
    <source>
        <dbReference type="EMBL" id="GHJ27948.1"/>
    </source>
</evidence>
<dbReference type="InterPro" id="IPR010432">
    <property type="entry name" value="RDD"/>
</dbReference>
<evidence type="ECO:0000313" key="9">
    <source>
        <dbReference type="Proteomes" id="UP001054854"/>
    </source>
</evidence>
<evidence type="ECO:0000256" key="4">
    <source>
        <dbReference type="ARBA" id="ARBA00022989"/>
    </source>
</evidence>
<keyword evidence="9" id="KW-1185">Reference proteome</keyword>
<protein>
    <submittedName>
        <fullName evidence="8">RDD family protein</fullName>
    </submittedName>
</protein>
<reference evidence="8" key="1">
    <citation type="submission" date="2024-05" db="EMBL/GenBank/DDBJ databases">
        <title>Whole genome shotgun sequence of Streptomyces hygroscopicus NBRC 113678.</title>
        <authorList>
            <person name="Komaki H."/>
            <person name="Tamura T."/>
        </authorList>
    </citation>
    <scope>NUCLEOTIDE SEQUENCE</scope>
    <source>
        <strain evidence="8">N11-34</strain>
    </source>
</reference>
<comment type="caution">
    <text evidence="8">The sequence shown here is derived from an EMBL/GenBank/DDBJ whole genome shotgun (WGS) entry which is preliminary data.</text>
</comment>
<dbReference type="Pfam" id="PF06271">
    <property type="entry name" value="RDD"/>
    <property type="match status" value="1"/>
</dbReference>
<dbReference type="RefSeq" id="WP_060951757.1">
    <property type="nucleotide sequence ID" value="NZ_BBON01000057.1"/>
</dbReference>
<name>A0ABQ3TX83_STRHY</name>
<dbReference type="PANTHER" id="PTHR36115">
    <property type="entry name" value="PROLINE-RICH ANTIGEN HOMOLOG-RELATED"/>
    <property type="match status" value="1"/>
</dbReference>
<sequence length="168" mass="18039">MTPDPLPPPPHAFPPGMAPLATPGQRFAARLLDTLVLGAIWTVALTATGALQYTMDHPGEQHMGKVFLALIITMAVYFGYEGAMLARSGQTLGKKALRIRVAMLSDGDVPAGQGWVRAAVYVLPGMLVPLLVGTVFWLVNSASLLWDKPFQRCLHDKAARTVVVSALH</sequence>
<evidence type="ECO:0000256" key="3">
    <source>
        <dbReference type="ARBA" id="ARBA00022692"/>
    </source>
</evidence>
<dbReference type="EMBL" id="BNEK01000003">
    <property type="protein sequence ID" value="GHJ27948.1"/>
    <property type="molecule type" value="Genomic_DNA"/>
</dbReference>
<dbReference type="Proteomes" id="UP001054854">
    <property type="component" value="Unassembled WGS sequence"/>
</dbReference>
<dbReference type="InterPro" id="IPR051791">
    <property type="entry name" value="Pra-immunoreactive"/>
</dbReference>
<evidence type="ECO:0000256" key="5">
    <source>
        <dbReference type="ARBA" id="ARBA00023136"/>
    </source>
</evidence>
<feature type="transmembrane region" description="Helical" evidence="6">
    <location>
        <begin position="118"/>
        <end position="139"/>
    </location>
</feature>